<evidence type="ECO:0000313" key="9">
    <source>
        <dbReference type="Proteomes" id="UP000005104"/>
    </source>
</evidence>
<reference evidence="8 9" key="1">
    <citation type="submission" date="2011-11" db="EMBL/GenBank/DDBJ databases">
        <title>The Noncontiguous Finished genome of Desulfosporosinus youngiae DSM 17734.</title>
        <authorList>
            <consortium name="US DOE Joint Genome Institute (JGI-PGF)"/>
            <person name="Lucas S."/>
            <person name="Han J."/>
            <person name="Lapidus A."/>
            <person name="Cheng J.-F."/>
            <person name="Goodwin L."/>
            <person name="Pitluck S."/>
            <person name="Peters L."/>
            <person name="Ovchinnikova G."/>
            <person name="Lu M."/>
            <person name="Land M.L."/>
            <person name="Hauser L."/>
            <person name="Pester M."/>
            <person name="Spring S."/>
            <person name="Ollivier B."/>
            <person name="Rattei T."/>
            <person name="Klenk H.-P."/>
            <person name="Wagner M."/>
            <person name="Loy A."/>
            <person name="Woyke T.J."/>
        </authorList>
    </citation>
    <scope>NUCLEOTIDE SEQUENCE [LARGE SCALE GENOMIC DNA]</scope>
    <source>
        <strain evidence="8 9">DSM 17734</strain>
    </source>
</reference>
<dbReference type="CDD" id="cd02440">
    <property type="entry name" value="AdoMet_MTases"/>
    <property type="match status" value="1"/>
</dbReference>
<dbReference type="GO" id="GO:0032259">
    <property type="term" value="P:methylation"/>
    <property type="evidence" value="ECO:0007669"/>
    <property type="project" value="UniProtKB-KW"/>
</dbReference>
<dbReference type="EMBL" id="CM001441">
    <property type="protein sequence ID" value="EHQ87982.1"/>
    <property type="molecule type" value="Genomic_DNA"/>
</dbReference>
<gene>
    <name evidence="7" type="primary">pcm</name>
    <name evidence="8" type="ORF">DesyoDRAFT_0807</name>
</gene>
<dbReference type="Proteomes" id="UP000005104">
    <property type="component" value="Chromosome"/>
</dbReference>
<keyword evidence="6 7" id="KW-0949">S-adenosyl-L-methionine</keyword>
<dbReference type="NCBIfam" id="TIGR00080">
    <property type="entry name" value="pimt"/>
    <property type="match status" value="1"/>
</dbReference>
<dbReference type="Pfam" id="PF01135">
    <property type="entry name" value="PCMT"/>
    <property type="match status" value="1"/>
</dbReference>
<accession>H5Y1T1</accession>
<comment type="function">
    <text evidence="7">Catalyzes the methyl esterification of L-isoaspartyl residues in peptides and proteins that result from spontaneous decomposition of normal L-aspartyl and L-asparaginyl residues. It plays a role in the repair and/or degradation of damaged proteins.</text>
</comment>
<evidence type="ECO:0000256" key="4">
    <source>
        <dbReference type="ARBA" id="ARBA00022603"/>
    </source>
</evidence>
<dbReference type="InterPro" id="IPR000682">
    <property type="entry name" value="PCMT"/>
</dbReference>
<dbReference type="PANTHER" id="PTHR11579:SF0">
    <property type="entry name" value="PROTEIN-L-ISOASPARTATE(D-ASPARTATE) O-METHYLTRANSFERASE"/>
    <property type="match status" value="1"/>
</dbReference>
<evidence type="ECO:0000256" key="1">
    <source>
        <dbReference type="ARBA" id="ARBA00004496"/>
    </source>
</evidence>
<dbReference type="AlphaFoldDB" id="H5Y1T1"/>
<evidence type="ECO:0000256" key="3">
    <source>
        <dbReference type="ARBA" id="ARBA00022490"/>
    </source>
</evidence>
<dbReference type="FunFam" id="3.40.50.150:FF:000010">
    <property type="entry name" value="Protein-L-isoaspartate O-methyltransferase"/>
    <property type="match status" value="1"/>
</dbReference>
<dbReference type="HAMAP" id="MF_00090">
    <property type="entry name" value="PIMT"/>
    <property type="match status" value="1"/>
</dbReference>
<keyword evidence="3 7" id="KW-0963">Cytoplasm</keyword>
<evidence type="ECO:0000256" key="6">
    <source>
        <dbReference type="ARBA" id="ARBA00022691"/>
    </source>
</evidence>
<sequence>MTMDYSENGHSNHRQAECEWMVQTQIMSRDIRDEAVLNSMLMVPRHRFVREDRQEYAYYDTALEIEAEQTISQPYMVALMAQALELKASDKVLEIGTGSGYSAAILSRIATNIFTIERHALLADLAKERFRKLGYGNIEVCVGDGTLGWPERAPFDGILVTAGGPAIPDTLVGQLAFGGRIVIPVGDKGEQHLLRVRRMMSGELIQEDLGTVRFVPLIGAKGWSGPNGNLS</sequence>
<proteinExistence type="inferred from homology"/>
<feature type="active site" evidence="7">
    <location>
        <position position="72"/>
    </location>
</feature>
<dbReference type="PANTHER" id="PTHR11579">
    <property type="entry name" value="PROTEIN-L-ISOASPARTATE O-METHYLTRANSFERASE"/>
    <property type="match status" value="1"/>
</dbReference>
<dbReference type="EC" id="2.1.1.77" evidence="7"/>
<dbReference type="HOGENOM" id="CLU_055432_2_0_9"/>
<keyword evidence="9" id="KW-1185">Reference proteome</keyword>
<dbReference type="GO" id="GO:0004719">
    <property type="term" value="F:protein-L-isoaspartate (D-aspartate) O-methyltransferase activity"/>
    <property type="evidence" value="ECO:0007669"/>
    <property type="project" value="UniProtKB-UniRule"/>
</dbReference>
<dbReference type="STRING" id="768710.DesyoDRAFT_0807"/>
<keyword evidence="5 7" id="KW-0808">Transferase</keyword>
<dbReference type="GO" id="GO:0030091">
    <property type="term" value="P:protein repair"/>
    <property type="evidence" value="ECO:0007669"/>
    <property type="project" value="UniProtKB-UniRule"/>
</dbReference>
<dbReference type="SUPFAM" id="SSF53335">
    <property type="entry name" value="S-adenosyl-L-methionine-dependent methyltransferases"/>
    <property type="match status" value="1"/>
</dbReference>
<dbReference type="InterPro" id="IPR029063">
    <property type="entry name" value="SAM-dependent_MTases_sf"/>
</dbReference>
<organism evidence="8 9">
    <name type="scientific">Desulfosporosinus youngiae DSM 17734</name>
    <dbReference type="NCBI Taxonomy" id="768710"/>
    <lineage>
        <taxon>Bacteria</taxon>
        <taxon>Bacillati</taxon>
        <taxon>Bacillota</taxon>
        <taxon>Clostridia</taxon>
        <taxon>Eubacteriales</taxon>
        <taxon>Desulfitobacteriaceae</taxon>
        <taxon>Desulfosporosinus</taxon>
    </lineage>
</organism>
<evidence type="ECO:0000313" key="8">
    <source>
        <dbReference type="EMBL" id="EHQ87982.1"/>
    </source>
</evidence>
<evidence type="ECO:0000256" key="2">
    <source>
        <dbReference type="ARBA" id="ARBA00005369"/>
    </source>
</evidence>
<dbReference type="Gene3D" id="3.40.50.150">
    <property type="entry name" value="Vaccinia Virus protein VP39"/>
    <property type="match status" value="1"/>
</dbReference>
<evidence type="ECO:0000256" key="7">
    <source>
        <dbReference type="HAMAP-Rule" id="MF_00090"/>
    </source>
</evidence>
<dbReference type="PROSITE" id="PS01279">
    <property type="entry name" value="PCMT"/>
    <property type="match status" value="1"/>
</dbReference>
<comment type="similarity">
    <text evidence="2 7">Belongs to the methyltransferase superfamily. L-isoaspartyl/D-aspartyl protein methyltransferase family.</text>
</comment>
<dbReference type="OrthoDB" id="9772751at2"/>
<comment type="subcellular location">
    <subcellularLocation>
        <location evidence="1 7">Cytoplasm</location>
    </subcellularLocation>
</comment>
<comment type="catalytic activity">
    <reaction evidence="7">
        <text>[protein]-L-isoaspartate + S-adenosyl-L-methionine = [protein]-L-isoaspartate alpha-methyl ester + S-adenosyl-L-homocysteine</text>
        <dbReference type="Rhea" id="RHEA:12705"/>
        <dbReference type="Rhea" id="RHEA-COMP:12143"/>
        <dbReference type="Rhea" id="RHEA-COMP:12144"/>
        <dbReference type="ChEBI" id="CHEBI:57856"/>
        <dbReference type="ChEBI" id="CHEBI:59789"/>
        <dbReference type="ChEBI" id="CHEBI:90596"/>
        <dbReference type="ChEBI" id="CHEBI:90598"/>
        <dbReference type="EC" id="2.1.1.77"/>
    </reaction>
</comment>
<dbReference type="NCBIfam" id="NF001453">
    <property type="entry name" value="PRK00312.1"/>
    <property type="match status" value="1"/>
</dbReference>
<dbReference type="eggNOG" id="COG2518">
    <property type="taxonomic scope" value="Bacteria"/>
</dbReference>
<dbReference type="GO" id="GO:0005737">
    <property type="term" value="C:cytoplasm"/>
    <property type="evidence" value="ECO:0007669"/>
    <property type="project" value="UniProtKB-SubCell"/>
</dbReference>
<keyword evidence="4 7" id="KW-0489">Methyltransferase</keyword>
<protein>
    <recommendedName>
        <fullName evidence="7">Protein-L-isoaspartate O-methyltransferase</fullName>
        <ecNumber evidence="7">2.1.1.77</ecNumber>
    </recommendedName>
    <alternativeName>
        <fullName evidence="7">L-isoaspartyl protein carboxyl methyltransferase</fullName>
    </alternativeName>
    <alternativeName>
        <fullName evidence="7">Protein L-isoaspartyl methyltransferase</fullName>
    </alternativeName>
    <alternativeName>
        <fullName evidence="7">Protein-beta-aspartate methyltransferase</fullName>
        <shortName evidence="7">PIMT</shortName>
    </alternativeName>
</protein>
<evidence type="ECO:0000256" key="5">
    <source>
        <dbReference type="ARBA" id="ARBA00022679"/>
    </source>
</evidence>
<name>H5Y1T1_9FIRM</name>